<proteinExistence type="predicted"/>
<dbReference type="EMBL" id="FUEZ01000004">
    <property type="protein sequence ID" value="SPM41993.1"/>
    <property type="molecule type" value="Genomic_DNA"/>
</dbReference>
<accession>A0A2U3PE32</accession>
<gene>
    <name evidence="1" type="ORF">MNAB215_4211</name>
</gene>
<protein>
    <submittedName>
        <fullName evidence="1">Mycobacterium numidiamassiliense ORFan</fullName>
    </submittedName>
</protein>
<dbReference type="Proteomes" id="UP000240424">
    <property type="component" value="Unassembled WGS sequence"/>
</dbReference>
<evidence type="ECO:0000313" key="1">
    <source>
        <dbReference type="EMBL" id="SPM41993.1"/>
    </source>
</evidence>
<evidence type="ECO:0000313" key="2">
    <source>
        <dbReference type="Proteomes" id="UP000240424"/>
    </source>
</evidence>
<organism evidence="1 2">
    <name type="scientific">Mycobacterium numidiamassiliense</name>
    <dbReference type="NCBI Taxonomy" id="1841861"/>
    <lineage>
        <taxon>Bacteria</taxon>
        <taxon>Bacillati</taxon>
        <taxon>Actinomycetota</taxon>
        <taxon>Actinomycetes</taxon>
        <taxon>Mycobacteriales</taxon>
        <taxon>Mycobacteriaceae</taxon>
        <taxon>Mycobacterium</taxon>
    </lineage>
</organism>
<sequence length="75" mass="8442">MHVQPLEVHPGSTGMMLPSRNPLVQMIWFGIAPTPSPSRMYCLHTWKLLARARTPINAADWLPTDLCCQEPSKKS</sequence>
<reference evidence="1 2" key="1">
    <citation type="submission" date="2017-01" db="EMBL/GenBank/DDBJ databases">
        <authorList>
            <consortium name="Urmite Genomes"/>
        </authorList>
    </citation>
    <scope>NUCLEOTIDE SEQUENCE [LARGE SCALE GENOMIC DNA]</scope>
    <source>
        <strain evidence="1 2">AB215</strain>
    </source>
</reference>
<keyword evidence="2" id="KW-1185">Reference proteome</keyword>
<name>A0A2U3PE32_9MYCO</name>
<dbReference type="AlphaFoldDB" id="A0A2U3PE32"/>